<dbReference type="CDD" id="cd06223">
    <property type="entry name" value="PRTases_typeI"/>
    <property type="match status" value="1"/>
</dbReference>
<dbReference type="SUPFAM" id="SSF53271">
    <property type="entry name" value="PRTase-like"/>
    <property type="match status" value="1"/>
</dbReference>
<proteinExistence type="predicted"/>
<dbReference type="STRING" id="272844.PAB2035"/>
<dbReference type="PANTHER" id="PTHR43864">
    <property type="entry name" value="HYPOXANTHINE/GUANINE PHOSPHORIBOSYLTRANSFERASE"/>
    <property type="match status" value="1"/>
</dbReference>
<reference evidence="2" key="3">
    <citation type="journal article" date="2001" name="Genome Res.">
        <title>Genome evolution at the genus level: comparison of three complete genomes of hyperthermophilic archaea.</title>
        <authorList>
            <person name="Lecompte O."/>
            <person name="Ripp R."/>
            <person name="Puzos-Barbe V."/>
            <person name="Duprat S."/>
            <person name="Heilig R."/>
            <person name="Dietrich J."/>
            <person name="Thierry J.C."/>
            <person name="Poch O."/>
        </authorList>
    </citation>
    <scope>NUCLEOTIDE SEQUENCE</scope>
    <source>
        <strain evidence="2">Orsay</strain>
    </source>
</reference>
<dbReference type="eggNOG" id="arCOG00031">
    <property type="taxonomic scope" value="Archaea"/>
</dbReference>
<dbReference type="EMBL" id="HE613800">
    <property type="protein sequence ID" value="CCE69866.1"/>
    <property type="molecule type" value="Genomic_DNA"/>
</dbReference>
<keyword evidence="3" id="KW-0808">Transferase</keyword>
<dbReference type="PROSITE" id="PS50943">
    <property type="entry name" value="HTH_CROC1"/>
    <property type="match status" value="1"/>
</dbReference>
<dbReference type="CDD" id="cd00093">
    <property type="entry name" value="HTH_XRE"/>
    <property type="match status" value="1"/>
</dbReference>
<dbReference type="Pfam" id="PF00156">
    <property type="entry name" value="Pribosyltran"/>
    <property type="match status" value="1"/>
</dbReference>
<dbReference type="PIR" id="F75165">
    <property type="entry name" value="F75165"/>
</dbReference>
<feature type="domain" description="HTH cro/C1-type" evidence="1">
    <location>
        <begin position="14"/>
        <end position="68"/>
    </location>
</feature>
<dbReference type="GO" id="GO:0003677">
    <property type="term" value="F:DNA binding"/>
    <property type="evidence" value="ECO:0007669"/>
    <property type="project" value="InterPro"/>
</dbReference>
<keyword evidence="4" id="KW-1185">Reference proteome</keyword>
<dbReference type="SUPFAM" id="SSF47413">
    <property type="entry name" value="lambda repressor-like DNA-binding domains"/>
    <property type="match status" value="1"/>
</dbReference>
<sequence>MNQYEVIKQKLKVIRMLRILKKTYTYEDLSKITGLPITVLNRYVKGKVLPSVERAKELEEQLGKYLDLQEEVKKRLRFDSFGFFDTMSVLSDVNLLALIAEHVALKYMKTGVSKVLTAATDGIPLAVQIANELGVDVVYAKKKKEVGVSKFYEVNYVPSASGSITTLYLPAWALKKGERVLIVDDVVRSGETQRALIELCEQADAVPVGMFFLISVGNIIDKLQEEYNIPVEALVKL</sequence>
<dbReference type="KEGG" id="pab:PAB2035"/>
<dbReference type="SMART" id="SM00530">
    <property type="entry name" value="HTH_XRE"/>
    <property type="match status" value="1"/>
</dbReference>
<dbReference type="Proteomes" id="UP000000810">
    <property type="component" value="Chromosome"/>
</dbReference>
<dbReference type="InterPro" id="IPR029057">
    <property type="entry name" value="PRTase-like"/>
</dbReference>
<evidence type="ECO:0000313" key="3">
    <source>
        <dbReference type="EMBL" id="CCE69866.1"/>
    </source>
</evidence>
<dbReference type="AlphaFoldDB" id="Q9V1E4"/>
<dbReference type="InterPro" id="IPR001387">
    <property type="entry name" value="Cro/C1-type_HTH"/>
</dbReference>
<dbReference type="NCBIfam" id="NF006328">
    <property type="entry name" value="PRK08558.1"/>
    <property type="match status" value="1"/>
</dbReference>
<dbReference type="RefSeq" id="WP_010867607.1">
    <property type="nucleotide sequence ID" value="NC_000868.1"/>
</dbReference>
<evidence type="ECO:0000313" key="4">
    <source>
        <dbReference type="Proteomes" id="UP000000810"/>
    </source>
</evidence>
<dbReference type="InterPro" id="IPR010982">
    <property type="entry name" value="Lambda_DNA-bd_dom_sf"/>
</dbReference>
<reference evidence="2" key="2">
    <citation type="journal article" date="2000" name="J. Mol. Biol.">
        <title>Archaeal homologs of eukaryotic methylation guide small nucleolar RNAs: lessons from the Pyrococcus genomes.</title>
        <authorList>
            <person name="Gaspin C."/>
            <person name="Cavaille J."/>
            <person name="Erauso G."/>
        </authorList>
    </citation>
    <scope>NUCLEOTIDE SEQUENCE</scope>
    <source>
        <strain evidence="2">Orsay</strain>
    </source>
</reference>
<name>Q9V1E4_PYRAB</name>
<evidence type="ECO:0000259" key="1">
    <source>
        <dbReference type="PROSITE" id="PS50943"/>
    </source>
</evidence>
<dbReference type="Proteomes" id="UP000009139">
    <property type="component" value="Chromosome"/>
</dbReference>
<reference evidence="2 4" key="4">
    <citation type="journal article" date="2003" name="Mol. Microbiol.">
        <title>An integrated analysis of the genome of the hyperthermophilic archaeon Pyrococcus abyssi.</title>
        <authorList>
            <person name="Cohen G."/>
            <person name="Barbe V."/>
            <person name="Flament D."/>
            <person name="Galperin M."/>
            <person name="Heilig R."/>
            <person name="Ripp R."/>
            <person name="Lecompte O."/>
            <person name="Prieur D."/>
            <person name="Poch O."/>
            <person name="Quellerou J."/>
            <person name="Thierry J.C."/>
            <person name="Van der Oost J."/>
            <person name="Weissenbach J."/>
            <person name="Zivanovic Y."/>
            <person name="Forterre P."/>
        </authorList>
    </citation>
    <scope>NUCLEOTIDE SEQUENCE [LARGE SCALE GENOMIC DNA]</scope>
    <source>
        <strain evidence="4">GE5 / Orsay</strain>
        <strain evidence="2">Orsay</strain>
    </source>
</reference>
<reference evidence="2" key="1">
    <citation type="submission" date="1999-07" db="EMBL/GenBank/DDBJ databases">
        <authorList>
            <person name="Genoscope"/>
        </authorList>
    </citation>
    <scope>NUCLEOTIDE SEQUENCE</scope>
    <source>
        <strain evidence="2">Orsay</strain>
    </source>
</reference>
<accession>Q9V1E4</accession>
<gene>
    <name evidence="2" type="ordered locus">PAB2035</name>
</gene>
<evidence type="ECO:0000313" key="5">
    <source>
        <dbReference type="Proteomes" id="UP000009139"/>
    </source>
</evidence>
<dbReference type="EMBL" id="AJ248284">
    <property type="protein sequence ID" value="CAB49405.1"/>
    <property type="molecule type" value="Genomic_DNA"/>
</dbReference>
<dbReference type="HOGENOM" id="CLU_086256_1_0_2"/>
<dbReference type="OrthoDB" id="31493at2157"/>
<organism evidence="2 4">
    <name type="scientific">Pyrococcus abyssi (strain GE5 / Orsay)</name>
    <dbReference type="NCBI Taxonomy" id="272844"/>
    <lineage>
        <taxon>Archaea</taxon>
        <taxon>Methanobacteriati</taxon>
        <taxon>Methanobacteriota</taxon>
        <taxon>Thermococci</taxon>
        <taxon>Thermococcales</taxon>
        <taxon>Thermococcaceae</taxon>
        <taxon>Pyrococcus</taxon>
    </lineage>
</organism>
<dbReference type="PATRIC" id="fig|272844.11.peg.510"/>
<keyword evidence="3" id="KW-0328">Glycosyltransferase</keyword>
<dbReference type="InterPro" id="IPR050118">
    <property type="entry name" value="Pur/Pyrimidine_PRTase"/>
</dbReference>
<dbReference type="Pfam" id="PF01381">
    <property type="entry name" value="HTH_3"/>
    <property type="match status" value="1"/>
</dbReference>
<protein>
    <submittedName>
        <fullName evidence="3">Adenine phosphoribosyltransferase</fullName>
    </submittedName>
    <submittedName>
        <fullName evidence="2">Pur operon repressor related protein</fullName>
    </submittedName>
</protein>
<dbReference type="InterPro" id="IPR000836">
    <property type="entry name" value="PRTase_dom"/>
</dbReference>
<dbReference type="Gene3D" id="3.40.50.2020">
    <property type="match status" value="1"/>
</dbReference>
<dbReference type="PANTHER" id="PTHR43864:SF3">
    <property type="entry name" value="ADENINE PHOSPHORIBOSYLTRANSFERASE, FUSED TO N-TERMINAL DNA-BINDING DOMAIN"/>
    <property type="match status" value="1"/>
</dbReference>
<dbReference type="GO" id="GO:0016757">
    <property type="term" value="F:glycosyltransferase activity"/>
    <property type="evidence" value="ECO:0007669"/>
    <property type="project" value="UniProtKB-KW"/>
</dbReference>
<reference evidence="3 5" key="5">
    <citation type="journal article" date="2012" name="Curr. Microbiol.">
        <title>Re-annotation of two hyperthermophilic archaea Pyrococcus abyssi GE5 and Pyrococcus furiosus DSM 3638.</title>
        <authorList>
            <person name="Gao J."/>
            <person name="Wang J."/>
        </authorList>
    </citation>
    <scope>GENOME REANNOTATION</scope>
    <source>
        <strain evidence="3">GE5</strain>
        <strain evidence="5">GE5 / Orsay</strain>
    </source>
</reference>
<evidence type="ECO:0000313" key="2">
    <source>
        <dbReference type="EMBL" id="CAB49405.1"/>
    </source>
</evidence>